<feature type="active site" evidence="7">
    <location>
        <position position="305"/>
    </location>
</feature>
<sequence length="430" mass="46143">MKILIKHGRIIDPSSGRDEISDILVERGKIKKIGHIPDNKDVTIIDAKGCWVIPGLIDVHVHLREPGYEYKEDIESGTLSAVAGGFTTVCCMPNTKPVIDSPKIIKHIIKKAKEKGHAHVLPIGAITLGQKGEVLASIDMMVDSGAIAISEDGRSVLNAKILKTAMFEAARLNIPVLSHCEDDDLANGGCMNDGQRSKELGLPGIPNDAEDIITARDILLAKSTGARLHLCHVSTAGSVDLIREAKSKGIHVTAEVCPHHFTLTDEAVDGQDANMKMNPPLRTQADVNAILEGLKDGTIDIIATDHAPHAPSEKDSGFDSAANGIVGLETALGLSLQTLVHSGLLTPSQLIEKMSLNPAKLLGIDKGSLEVGKMADITIIQPEEDYVIDKNTFKSKGRNTPYDGVKVTGKVKYTLVKGVIKYDDNENQEV</sequence>
<evidence type="ECO:0000256" key="2">
    <source>
        <dbReference type="ARBA" id="ARBA00010286"/>
    </source>
</evidence>
<dbReference type="Proteomes" id="UP000279029">
    <property type="component" value="Chromosome"/>
</dbReference>
<feature type="domain" description="Amidohydrolase 3" evidence="8">
    <location>
        <begin position="285"/>
        <end position="420"/>
    </location>
</feature>
<dbReference type="InterPro" id="IPR002195">
    <property type="entry name" value="Dihydroorotase_CS"/>
</dbReference>
<dbReference type="UniPathway" id="UPA00070">
    <property type="reaction ID" value="UER00117"/>
</dbReference>
<dbReference type="Gene3D" id="3.20.20.140">
    <property type="entry name" value="Metal-dependent hydrolases"/>
    <property type="match status" value="1"/>
</dbReference>
<proteinExistence type="inferred from homology"/>
<dbReference type="SUPFAM" id="SSF51556">
    <property type="entry name" value="Metallo-dependent hydrolases"/>
    <property type="match status" value="1"/>
</dbReference>
<dbReference type="OrthoDB" id="9765462at2"/>
<feature type="binding site" evidence="7">
    <location>
        <position position="278"/>
    </location>
    <ligand>
        <name>substrate</name>
    </ligand>
</feature>
<dbReference type="NCBIfam" id="TIGR00857">
    <property type="entry name" value="pyrC_multi"/>
    <property type="match status" value="1"/>
</dbReference>
<name>A0A3P7PRB2_9FIRM</name>
<dbReference type="InterPro" id="IPR050138">
    <property type="entry name" value="DHOase/Allantoinase_Hydrolase"/>
</dbReference>
<feature type="binding site" evidence="7">
    <location>
        <position position="305"/>
    </location>
    <ligand>
        <name>Zn(2+)</name>
        <dbReference type="ChEBI" id="CHEBI:29105"/>
        <label>1</label>
    </ligand>
</feature>
<evidence type="ECO:0000256" key="1">
    <source>
        <dbReference type="ARBA" id="ARBA00002368"/>
    </source>
</evidence>
<evidence type="ECO:0000259" key="8">
    <source>
        <dbReference type="Pfam" id="PF07969"/>
    </source>
</evidence>
<dbReference type="PANTHER" id="PTHR43668:SF2">
    <property type="entry name" value="ALLANTOINASE"/>
    <property type="match status" value="1"/>
</dbReference>
<dbReference type="PANTHER" id="PTHR43668">
    <property type="entry name" value="ALLANTOINASE"/>
    <property type="match status" value="1"/>
</dbReference>
<dbReference type="Pfam" id="PF12890">
    <property type="entry name" value="DHOase"/>
    <property type="match status" value="1"/>
</dbReference>
<evidence type="ECO:0000313" key="11">
    <source>
        <dbReference type="Proteomes" id="UP000279029"/>
    </source>
</evidence>
<evidence type="ECO:0000259" key="9">
    <source>
        <dbReference type="Pfam" id="PF12890"/>
    </source>
</evidence>
<evidence type="ECO:0000256" key="6">
    <source>
        <dbReference type="ARBA" id="ARBA00022975"/>
    </source>
</evidence>
<feature type="domain" description="Dihydroorotase catalytic" evidence="9">
    <location>
        <begin position="52"/>
        <end position="236"/>
    </location>
</feature>
<comment type="caution">
    <text evidence="7">Lacks conserved residue(s) required for the propagation of feature annotation.</text>
</comment>
<feature type="binding site" evidence="7">
    <location>
        <position position="179"/>
    </location>
    <ligand>
        <name>Zn(2+)</name>
        <dbReference type="ChEBI" id="CHEBI:29105"/>
        <label>2</label>
    </ligand>
</feature>
<dbReference type="AlphaFoldDB" id="A0A3P7PRB2"/>
<keyword evidence="5 7" id="KW-0862">Zinc</keyword>
<feature type="binding site" evidence="7">
    <location>
        <position position="152"/>
    </location>
    <ligand>
        <name>Zn(2+)</name>
        <dbReference type="ChEBI" id="CHEBI:29105"/>
        <label>1</label>
    </ligand>
</feature>
<dbReference type="GO" id="GO:0004038">
    <property type="term" value="F:allantoinase activity"/>
    <property type="evidence" value="ECO:0007669"/>
    <property type="project" value="TreeGrafter"/>
</dbReference>
<feature type="binding site" evidence="7">
    <location>
        <position position="60"/>
    </location>
    <ligand>
        <name>Zn(2+)</name>
        <dbReference type="ChEBI" id="CHEBI:29105"/>
        <label>1</label>
    </ligand>
</feature>
<dbReference type="InterPro" id="IPR013108">
    <property type="entry name" value="Amidohydro_3"/>
</dbReference>
<keyword evidence="4 7" id="KW-0378">Hydrolase</keyword>
<keyword evidence="3 7" id="KW-0479">Metal-binding</keyword>
<feature type="binding site" evidence="7">
    <location>
        <position position="94"/>
    </location>
    <ligand>
        <name>substrate</name>
    </ligand>
</feature>
<feature type="binding site" evidence="7">
    <location>
        <position position="232"/>
    </location>
    <ligand>
        <name>Zn(2+)</name>
        <dbReference type="ChEBI" id="CHEBI:29105"/>
        <label>2</label>
    </ligand>
</feature>
<evidence type="ECO:0000256" key="3">
    <source>
        <dbReference type="ARBA" id="ARBA00022723"/>
    </source>
</evidence>
<dbReference type="GO" id="GO:0006145">
    <property type="term" value="P:purine nucleobase catabolic process"/>
    <property type="evidence" value="ECO:0007669"/>
    <property type="project" value="TreeGrafter"/>
</dbReference>
<dbReference type="Pfam" id="PF07969">
    <property type="entry name" value="Amidohydro_3"/>
    <property type="match status" value="1"/>
</dbReference>
<feature type="binding site" evidence="7">
    <location>
        <position position="62"/>
    </location>
    <ligand>
        <name>Zn(2+)</name>
        <dbReference type="ChEBI" id="CHEBI:29105"/>
        <label>1</label>
    </ligand>
</feature>
<evidence type="ECO:0000256" key="7">
    <source>
        <dbReference type="HAMAP-Rule" id="MF_00220"/>
    </source>
</evidence>
<comment type="function">
    <text evidence="1 7">Catalyzes the reversible cyclization of carbamoyl aspartate to dihydroorotate.</text>
</comment>
<reference evidence="10 11" key="1">
    <citation type="submission" date="2018-09" db="EMBL/GenBank/DDBJ databases">
        <authorList>
            <person name="Postec A."/>
        </authorList>
    </citation>
    <scope>NUCLEOTIDE SEQUENCE [LARGE SCALE GENOMIC DNA]</scope>
    <source>
        <strain evidence="10">70B-A</strain>
    </source>
</reference>
<dbReference type="EMBL" id="LR130778">
    <property type="protein sequence ID" value="VDN46857.1"/>
    <property type="molecule type" value="Genomic_DNA"/>
</dbReference>
<comment type="similarity">
    <text evidence="2 7">Belongs to the metallo-dependent hydrolases superfamily. DHOase family. Class I DHOase subfamily.</text>
</comment>
<dbReference type="InterPro" id="IPR032466">
    <property type="entry name" value="Metal_Hydrolase"/>
</dbReference>
<dbReference type="GO" id="GO:0005737">
    <property type="term" value="C:cytoplasm"/>
    <property type="evidence" value="ECO:0007669"/>
    <property type="project" value="TreeGrafter"/>
</dbReference>
<protein>
    <recommendedName>
        <fullName evidence="7">Dihydroorotase</fullName>
        <shortName evidence="7">DHOase</shortName>
        <ecNumber evidence="7">3.5.2.3</ecNumber>
    </recommendedName>
</protein>
<dbReference type="RefSeq" id="WP_125136291.1">
    <property type="nucleotide sequence ID" value="NZ_LR130778.1"/>
</dbReference>
<comment type="pathway">
    <text evidence="7">Pyrimidine metabolism; UMP biosynthesis via de novo pathway; (S)-dihydroorotate from bicarbonate: step 3/3.</text>
</comment>
<organism evidence="10 11">
    <name type="scientific">Petrocella atlantisensis</name>
    <dbReference type="NCBI Taxonomy" id="2173034"/>
    <lineage>
        <taxon>Bacteria</taxon>
        <taxon>Bacillati</taxon>
        <taxon>Bacillota</taxon>
        <taxon>Clostridia</taxon>
        <taxon>Lachnospirales</taxon>
        <taxon>Vallitaleaceae</taxon>
        <taxon>Petrocella</taxon>
    </lineage>
</organism>
<dbReference type="InterPro" id="IPR011059">
    <property type="entry name" value="Metal-dep_hydrolase_composite"/>
</dbReference>
<dbReference type="Gene3D" id="2.30.40.10">
    <property type="entry name" value="Urease, subunit C, domain 1"/>
    <property type="match status" value="1"/>
</dbReference>
<dbReference type="GO" id="GO:0008270">
    <property type="term" value="F:zinc ion binding"/>
    <property type="evidence" value="ECO:0007669"/>
    <property type="project" value="UniProtKB-UniRule"/>
</dbReference>
<dbReference type="InterPro" id="IPR024403">
    <property type="entry name" value="DHOase_cat"/>
</dbReference>
<feature type="binding site" evidence="7">
    <location>
        <position position="309"/>
    </location>
    <ligand>
        <name>substrate</name>
    </ligand>
</feature>
<evidence type="ECO:0000256" key="4">
    <source>
        <dbReference type="ARBA" id="ARBA00022801"/>
    </source>
</evidence>
<dbReference type="PROSITE" id="PS00482">
    <property type="entry name" value="DIHYDROOROTASE_1"/>
    <property type="match status" value="1"/>
</dbReference>
<evidence type="ECO:0000313" key="10">
    <source>
        <dbReference type="EMBL" id="VDN46857.1"/>
    </source>
</evidence>
<feature type="binding site" evidence="7">
    <location>
        <position position="152"/>
    </location>
    <ligand>
        <name>Zn(2+)</name>
        <dbReference type="ChEBI" id="CHEBI:29105"/>
        <label>2</label>
    </ligand>
</feature>
<dbReference type="GO" id="GO:0044205">
    <property type="term" value="P:'de novo' UMP biosynthetic process"/>
    <property type="evidence" value="ECO:0007669"/>
    <property type="project" value="UniProtKB-UniRule"/>
</dbReference>
<comment type="cofactor">
    <cofactor evidence="7">
        <name>Zn(2+)</name>
        <dbReference type="ChEBI" id="CHEBI:29105"/>
    </cofactor>
    <text evidence="7">Binds 2 Zn(2+) ions per subunit.</text>
</comment>
<dbReference type="HAMAP" id="MF_00220_B">
    <property type="entry name" value="PyrC_classI_B"/>
    <property type="match status" value="1"/>
</dbReference>
<keyword evidence="11" id="KW-1185">Reference proteome</keyword>
<dbReference type="GO" id="GO:0004151">
    <property type="term" value="F:dihydroorotase activity"/>
    <property type="evidence" value="ECO:0007669"/>
    <property type="project" value="UniProtKB-UniRule"/>
</dbReference>
<feature type="binding site" evidence="7">
    <location>
        <begin position="62"/>
        <end position="64"/>
    </location>
    <ligand>
        <name>substrate</name>
    </ligand>
</feature>
<dbReference type="CDD" id="cd01317">
    <property type="entry name" value="DHOase_IIa"/>
    <property type="match status" value="1"/>
</dbReference>
<dbReference type="KEGG" id="cbar:PATL70BA_0981"/>
<gene>
    <name evidence="7 10" type="primary">pyrC</name>
    <name evidence="10" type="ORF">PATL70BA_0981</name>
</gene>
<evidence type="ECO:0000256" key="5">
    <source>
        <dbReference type="ARBA" id="ARBA00022833"/>
    </source>
</evidence>
<dbReference type="PROSITE" id="PS00483">
    <property type="entry name" value="DIHYDROOROTASE_2"/>
    <property type="match status" value="1"/>
</dbReference>
<accession>A0A3P7PRB2</accession>
<dbReference type="SUPFAM" id="SSF51338">
    <property type="entry name" value="Composite domain of metallo-dependent hydrolases"/>
    <property type="match status" value="1"/>
</dbReference>
<comment type="catalytic activity">
    <reaction evidence="7">
        <text>(S)-dihydroorotate + H2O = N-carbamoyl-L-aspartate + H(+)</text>
        <dbReference type="Rhea" id="RHEA:24296"/>
        <dbReference type="ChEBI" id="CHEBI:15377"/>
        <dbReference type="ChEBI" id="CHEBI:15378"/>
        <dbReference type="ChEBI" id="CHEBI:30864"/>
        <dbReference type="ChEBI" id="CHEBI:32814"/>
        <dbReference type="EC" id="3.5.2.3"/>
    </reaction>
</comment>
<dbReference type="EC" id="3.5.2.3" evidence="7"/>
<dbReference type="InterPro" id="IPR004722">
    <property type="entry name" value="DHOase"/>
</dbReference>
<keyword evidence="6 7" id="KW-0665">Pyrimidine biosynthesis</keyword>